<comment type="caution">
    <text evidence="1">The sequence shown here is derived from an EMBL/GenBank/DDBJ whole genome shotgun (WGS) entry which is preliminary data.</text>
</comment>
<keyword evidence="2" id="KW-1185">Reference proteome</keyword>
<name>U1QJB1_9ACTO</name>
<proteinExistence type="predicted"/>
<dbReference type="HOGENOM" id="CLU_3003667_0_0_11"/>
<dbReference type="Proteomes" id="UP000016536">
    <property type="component" value="Unassembled WGS sequence"/>
</dbReference>
<protein>
    <submittedName>
        <fullName evidence="1">Uncharacterized protein</fullName>
    </submittedName>
</protein>
<sequence>MERKRLSPVLVSLQSILFTISPRSTWTLRLHSLLGKYQRVPLNALGMKANWDADGF</sequence>
<organism evidence="1 2">
    <name type="scientific">Actinomyces johnsonii F0542</name>
    <dbReference type="NCBI Taxonomy" id="1321818"/>
    <lineage>
        <taxon>Bacteria</taxon>
        <taxon>Bacillati</taxon>
        <taxon>Actinomycetota</taxon>
        <taxon>Actinomycetes</taxon>
        <taxon>Actinomycetales</taxon>
        <taxon>Actinomycetaceae</taxon>
        <taxon>Actinomyces</taxon>
    </lineage>
</organism>
<accession>U1QJB1</accession>
<gene>
    <name evidence="1" type="ORF">HMPREF1979_02732</name>
</gene>
<dbReference type="AlphaFoldDB" id="U1QJB1"/>
<evidence type="ECO:0000313" key="1">
    <source>
        <dbReference type="EMBL" id="ERH22271.1"/>
    </source>
</evidence>
<dbReference type="EMBL" id="AWSE01000192">
    <property type="protein sequence ID" value="ERH22271.1"/>
    <property type="molecule type" value="Genomic_DNA"/>
</dbReference>
<evidence type="ECO:0000313" key="2">
    <source>
        <dbReference type="Proteomes" id="UP000016536"/>
    </source>
</evidence>
<reference evidence="1 2" key="1">
    <citation type="submission" date="2013-08" db="EMBL/GenBank/DDBJ databases">
        <authorList>
            <person name="Weinstock G."/>
            <person name="Sodergren E."/>
            <person name="Wylie T."/>
            <person name="Fulton L."/>
            <person name="Fulton R."/>
            <person name="Fronick C."/>
            <person name="O'Laughlin M."/>
            <person name="Godfrey J."/>
            <person name="Miner T."/>
            <person name="Herter B."/>
            <person name="Appelbaum E."/>
            <person name="Cordes M."/>
            <person name="Lek S."/>
            <person name="Wollam A."/>
            <person name="Pepin K.H."/>
            <person name="Palsikar V.B."/>
            <person name="Mitreva M."/>
            <person name="Wilson R.K."/>
        </authorList>
    </citation>
    <scope>NUCLEOTIDE SEQUENCE [LARGE SCALE GENOMIC DNA]</scope>
    <source>
        <strain evidence="1 2">F0542</strain>
    </source>
</reference>